<dbReference type="InterPro" id="IPR039426">
    <property type="entry name" value="TonB-dep_rcpt-like"/>
</dbReference>
<dbReference type="InterPro" id="IPR041700">
    <property type="entry name" value="OMP_b-brl_3"/>
</dbReference>
<evidence type="ECO:0000256" key="7">
    <source>
        <dbReference type="PROSITE-ProRule" id="PRU01360"/>
    </source>
</evidence>
<evidence type="ECO:0000313" key="12">
    <source>
        <dbReference type="Proteomes" id="UP000219193"/>
    </source>
</evidence>
<dbReference type="PANTHER" id="PTHR40980">
    <property type="entry name" value="PLUG DOMAIN-CONTAINING PROTEIN"/>
    <property type="match status" value="1"/>
</dbReference>
<keyword evidence="9" id="KW-0732">Signal</keyword>
<keyword evidence="3 7" id="KW-1134">Transmembrane beta strand</keyword>
<dbReference type="PANTHER" id="PTHR40980:SF4">
    <property type="entry name" value="TONB-DEPENDENT RECEPTOR-LIKE BETA-BARREL DOMAIN-CONTAINING PROTEIN"/>
    <property type="match status" value="1"/>
</dbReference>
<evidence type="ECO:0000256" key="6">
    <source>
        <dbReference type="ARBA" id="ARBA00023237"/>
    </source>
</evidence>
<keyword evidence="4 7" id="KW-0812">Transmembrane</keyword>
<feature type="chain" id="PRO_5012041074" evidence="9">
    <location>
        <begin position="20"/>
        <end position="789"/>
    </location>
</feature>
<evidence type="ECO:0000256" key="5">
    <source>
        <dbReference type="ARBA" id="ARBA00023136"/>
    </source>
</evidence>
<protein>
    <submittedName>
        <fullName evidence="11">Outer membrane receptor proteins, mostly Fe transport</fullName>
    </submittedName>
</protein>
<evidence type="ECO:0000256" key="2">
    <source>
        <dbReference type="ARBA" id="ARBA00022448"/>
    </source>
</evidence>
<comment type="similarity">
    <text evidence="7">Belongs to the TonB-dependent receptor family.</text>
</comment>
<dbReference type="Gene3D" id="2.60.40.1120">
    <property type="entry name" value="Carboxypeptidase-like, regulatory domain"/>
    <property type="match status" value="1"/>
</dbReference>
<dbReference type="InterPro" id="IPR008969">
    <property type="entry name" value="CarboxyPept-like_regulatory"/>
</dbReference>
<dbReference type="Pfam" id="PF13715">
    <property type="entry name" value="CarbopepD_reg_2"/>
    <property type="match status" value="1"/>
</dbReference>
<accession>A0A285X6N8</accession>
<evidence type="ECO:0000259" key="10">
    <source>
        <dbReference type="Pfam" id="PF14905"/>
    </source>
</evidence>
<keyword evidence="12" id="KW-1185">Reference proteome</keyword>
<gene>
    <name evidence="11" type="ORF">SAMN06296241_2583</name>
</gene>
<keyword evidence="11" id="KW-0675">Receptor</keyword>
<dbReference type="SUPFAM" id="SSF49464">
    <property type="entry name" value="Carboxypeptidase regulatory domain-like"/>
    <property type="match status" value="1"/>
</dbReference>
<keyword evidence="6 7" id="KW-0998">Cell outer membrane</keyword>
<reference evidence="12" key="1">
    <citation type="submission" date="2017-09" db="EMBL/GenBank/DDBJ databases">
        <authorList>
            <person name="Varghese N."/>
            <person name="Submissions S."/>
        </authorList>
    </citation>
    <scope>NUCLEOTIDE SEQUENCE [LARGE SCALE GENOMIC DNA]</scope>
    <source>
        <strain evidence="12">CGMCC 1.12641</strain>
    </source>
</reference>
<keyword evidence="5 7" id="KW-0472">Membrane</keyword>
<feature type="compositionally biased region" description="Basic and acidic residues" evidence="8">
    <location>
        <begin position="771"/>
        <end position="781"/>
    </location>
</feature>
<dbReference type="Gene3D" id="2.170.130.10">
    <property type="entry name" value="TonB-dependent receptor, plug domain"/>
    <property type="match status" value="1"/>
</dbReference>
<sequence>MKQLILVFVMSLFSYSSHAGTDPTDLGTITGQIMDSEFKEPIPYATISVTTPSGELVTGAVTTVDGTFSVEKLKDGEYIFKAQFMGYKSFSKEIRVSGGNREINIGTIFLEADVAELDAVDIVAERSTIEQRIDRKVVNVGKDLTTAGASASEIMNNIPSLSVDQDGNISMRGNENVRILIDGKPTNIPAAQLLKQIPSTSIKSIELITNPSAKYNPEGMSGIINIILHKNSNLGFNGNLNTGVTIGDHTRYTGSLNMNYRTGKVNFFTNLGTNGGESSNNGRLENFTRDYTEQLSFLNKNESYLVKLGMDYYMDDKNTFSIYTNQNYYDGDPIGKVNLFYGPNDERNLSQTFLLDGENHTQTYNFVYNHAFNPEGHKLILEADYSLTDETEIADYTFTGPGSGGFTSYRDDVGAELSNTTLNLDYENPFSETAKIELGAEARFRRSTNDYSTTNANLDNTLYNYDNNIYSAYATFGQTLEKWSYQVGARLEQYDVEAVMDGDLIYETDYLTLYPSAFVSYKFDEMKTLQLSYSRRVDRPGLNQVNPVREFSTPRLTQLGNPELEPQFTNSIEMNYTHNFEKGSSITGGVFYRLVEQEISQVLFVDPEDPSRLVLTFENWEDNSAYGVELSGRYKPFNWWSINPSFELYSSTEKGVVGETYREVEGTMFALRVNQSFNVTKKLTLQSFGMYRSKTKMLQINPKEFWFVNAGARYSILKDKGTLSLNVNDIFGTQRFQFYSDVPYEQRGTFWGDSQTVYLGFSYRFGGGKNKALDRKQRDDNTNEGGGLF</sequence>
<dbReference type="GO" id="GO:0009279">
    <property type="term" value="C:cell outer membrane"/>
    <property type="evidence" value="ECO:0007669"/>
    <property type="project" value="UniProtKB-SubCell"/>
</dbReference>
<evidence type="ECO:0000256" key="4">
    <source>
        <dbReference type="ARBA" id="ARBA00022692"/>
    </source>
</evidence>
<feature type="region of interest" description="Disordered" evidence="8">
    <location>
        <begin position="770"/>
        <end position="789"/>
    </location>
</feature>
<dbReference type="Proteomes" id="UP000219193">
    <property type="component" value="Unassembled WGS sequence"/>
</dbReference>
<dbReference type="SUPFAM" id="SSF56935">
    <property type="entry name" value="Porins"/>
    <property type="match status" value="1"/>
</dbReference>
<evidence type="ECO:0000256" key="3">
    <source>
        <dbReference type="ARBA" id="ARBA00022452"/>
    </source>
</evidence>
<evidence type="ECO:0000256" key="8">
    <source>
        <dbReference type="SAM" id="MobiDB-lite"/>
    </source>
</evidence>
<dbReference type="AlphaFoldDB" id="A0A285X6N8"/>
<organism evidence="11 12">
    <name type="scientific">Salinimicrobium sediminis</name>
    <dbReference type="NCBI Taxonomy" id="1343891"/>
    <lineage>
        <taxon>Bacteria</taxon>
        <taxon>Pseudomonadati</taxon>
        <taxon>Bacteroidota</taxon>
        <taxon>Flavobacteriia</taxon>
        <taxon>Flavobacteriales</taxon>
        <taxon>Flavobacteriaceae</taxon>
        <taxon>Salinimicrobium</taxon>
    </lineage>
</organism>
<dbReference type="InterPro" id="IPR037066">
    <property type="entry name" value="Plug_dom_sf"/>
</dbReference>
<dbReference type="RefSeq" id="WP_097056770.1">
    <property type="nucleotide sequence ID" value="NZ_OCMF01000003.1"/>
</dbReference>
<name>A0A285X6N8_9FLAO</name>
<dbReference type="Pfam" id="PF14905">
    <property type="entry name" value="OMP_b-brl_3"/>
    <property type="match status" value="1"/>
</dbReference>
<comment type="subcellular location">
    <subcellularLocation>
        <location evidence="1 7">Cell outer membrane</location>
        <topology evidence="1 7">Multi-pass membrane protein</topology>
    </subcellularLocation>
</comment>
<dbReference type="OrthoDB" id="8764943at2"/>
<dbReference type="PROSITE" id="PS52016">
    <property type="entry name" value="TONB_DEPENDENT_REC_3"/>
    <property type="match status" value="1"/>
</dbReference>
<dbReference type="EMBL" id="OCMF01000003">
    <property type="protein sequence ID" value="SOC81011.1"/>
    <property type="molecule type" value="Genomic_DNA"/>
</dbReference>
<evidence type="ECO:0000313" key="11">
    <source>
        <dbReference type="EMBL" id="SOC81011.1"/>
    </source>
</evidence>
<feature type="domain" description="Outer membrane protein beta-barrel" evidence="10">
    <location>
        <begin position="370"/>
        <end position="763"/>
    </location>
</feature>
<dbReference type="Gene3D" id="2.40.170.20">
    <property type="entry name" value="TonB-dependent receptor, beta-barrel domain"/>
    <property type="match status" value="1"/>
</dbReference>
<proteinExistence type="inferred from homology"/>
<evidence type="ECO:0000256" key="9">
    <source>
        <dbReference type="SAM" id="SignalP"/>
    </source>
</evidence>
<keyword evidence="2 7" id="KW-0813">Transport</keyword>
<dbReference type="InterPro" id="IPR036942">
    <property type="entry name" value="Beta-barrel_TonB_sf"/>
</dbReference>
<feature type="signal peptide" evidence="9">
    <location>
        <begin position="1"/>
        <end position="19"/>
    </location>
</feature>
<evidence type="ECO:0000256" key="1">
    <source>
        <dbReference type="ARBA" id="ARBA00004571"/>
    </source>
</evidence>